<dbReference type="EMBL" id="JAEUWV010000012">
    <property type="protein sequence ID" value="MCO6394953.1"/>
    <property type="molecule type" value="Genomic_DNA"/>
</dbReference>
<gene>
    <name evidence="1" type="ORF">JMN37_08215</name>
</gene>
<evidence type="ECO:0000313" key="1">
    <source>
        <dbReference type="EMBL" id="MCO6394953.1"/>
    </source>
</evidence>
<comment type="caution">
    <text evidence="1">The sequence shown here is derived from an EMBL/GenBank/DDBJ whole genome shotgun (WGS) entry which is preliminary data.</text>
</comment>
<sequence>MTLMATATLACIALIVAGPVPNILWAALVGAAAGCLVRITDRKKP</sequence>
<evidence type="ECO:0008006" key="3">
    <source>
        <dbReference type="Google" id="ProtNLM"/>
    </source>
</evidence>
<accession>A0AAW5HTV9</accession>
<dbReference type="Proteomes" id="UP001205920">
    <property type="component" value="Unassembled WGS sequence"/>
</dbReference>
<protein>
    <recommendedName>
        <fullName evidence="3">Secreted protein</fullName>
    </recommendedName>
</protein>
<reference evidence="1 2" key="1">
    <citation type="submission" date="2021-01" db="EMBL/GenBank/DDBJ databases">
        <title>Identification and Characterization of Corynebacterium sp.</title>
        <authorList>
            <person name="Luo Q."/>
            <person name="Qu P."/>
            <person name="Chen Q."/>
        </authorList>
    </citation>
    <scope>NUCLEOTIDE SEQUENCE [LARGE SCALE GENOMIC DNA]</scope>
    <source>
        <strain evidence="1 2">MC-18</strain>
    </source>
</reference>
<evidence type="ECO:0000313" key="2">
    <source>
        <dbReference type="Proteomes" id="UP001205920"/>
    </source>
</evidence>
<keyword evidence="2" id="KW-1185">Reference proteome</keyword>
<organism evidence="1 2">
    <name type="scientific">Corynebacterium lipophilum</name>
    <dbReference type="NCBI Taxonomy" id="2804918"/>
    <lineage>
        <taxon>Bacteria</taxon>
        <taxon>Bacillati</taxon>
        <taxon>Actinomycetota</taxon>
        <taxon>Actinomycetes</taxon>
        <taxon>Mycobacteriales</taxon>
        <taxon>Corynebacteriaceae</taxon>
        <taxon>Corynebacterium</taxon>
    </lineage>
</organism>
<name>A0AAW5HTV9_9CORY</name>
<dbReference type="AlphaFoldDB" id="A0AAW5HTV9"/>
<dbReference type="RefSeq" id="WP_252931676.1">
    <property type="nucleotide sequence ID" value="NZ_JAEUWV010000012.1"/>
</dbReference>
<proteinExistence type="predicted"/>